<dbReference type="PANTHER" id="PTHR46720:SF3">
    <property type="entry name" value="FAD-BINDING DOMAIN-CONTAINING PROTEIN-RELATED"/>
    <property type="match status" value="1"/>
</dbReference>
<dbReference type="InterPro" id="IPR002938">
    <property type="entry name" value="FAD-bd"/>
</dbReference>
<dbReference type="STRING" id="321146.A0A139HKM2"/>
<evidence type="ECO:0000256" key="1">
    <source>
        <dbReference type="ARBA" id="ARBA00022630"/>
    </source>
</evidence>
<keyword evidence="3" id="KW-0560">Oxidoreductase</keyword>
<gene>
    <name evidence="6" type="ORF">AC578_10628</name>
</gene>
<dbReference type="InterPro" id="IPR036188">
    <property type="entry name" value="FAD/NAD-bd_sf"/>
</dbReference>
<feature type="domain" description="FAD-binding" evidence="5">
    <location>
        <begin position="9"/>
        <end position="369"/>
    </location>
</feature>
<organism evidence="6 7">
    <name type="scientific">Pseudocercospora eumusae</name>
    <dbReference type="NCBI Taxonomy" id="321146"/>
    <lineage>
        <taxon>Eukaryota</taxon>
        <taxon>Fungi</taxon>
        <taxon>Dikarya</taxon>
        <taxon>Ascomycota</taxon>
        <taxon>Pezizomycotina</taxon>
        <taxon>Dothideomycetes</taxon>
        <taxon>Dothideomycetidae</taxon>
        <taxon>Mycosphaerellales</taxon>
        <taxon>Mycosphaerellaceae</taxon>
        <taxon>Pseudocercospora</taxon>
    </lineage>
</organism>
<keyword evidence="1" id="KW-0285">Flavoprotein</keyword>
<comment type="caution">
    <text evidence="6">The sequence shown here is derived from an EMBL/GenBank/DDBJ whole genome shotgun (WGS) entry which is preliminary data.</text>
</comment>
<keyword evidence="2" id="KW-0274">FAD</keyword>
<protein>
    <recommendedName>
        <fullName evidence="5">FAD-binding domain-containing protein</fullName>
    </recommendedName>
</protein>
<keyword evidence="7" id="KW-1185">Reference proteome</keyword>
<dbReference type="GO" id="GO:0071949">
    <property type="term" value="F:FAD binding"/>
    <property type="evidence" value="ECO:0007669"/>
    <property type="project" value="InterPro"/>
</dbReference>
<accession>A0A139HKM2</accession>
<sequence length="665" mass="74444">MAAINPEQNIAILGAGIGGLALAFGLSKRGIPVTVYEAANDFSPVGAGIGLGPNALQAIDLLDPSFRLLYESAKTENERPEFEHSIFDALYAEEGLDFGERLGWGRGLVGAPYFTRSSAHRKDLLNIMKSLIPEGIVKFGKRAGRIVQADEKVAVSFEDGETIYADALIGCDGIKGMTRKAVLQNVAPEEVPAKYCNMYIYRGIVPMEDAKNVMGKHAGDAKWFMSQGKGVAIYPISKGKEENFVFFVHDPEPWQGAQEAVECTHEEMLADLASFDRRLLKLLDWAKPLKWPIFHHPNTQTYYHGRVCLLGDVAHASSPGQAAGAGQGLEDAVVLSHLLSLTTSGDQIPVLFEAYDAVRRPRAQKVVQTSQEAGEMYSWNLSSIGSDMQKIVDNANNRLHWIWQHDIEADVKRAETIFHDRVPHALVHKLPSTLLFLEPHGFWRRLETCPSGPDNGSIAIPLMLRQQRPKPVDLIKYAITPIRMPNRSRVNSNHRLPKFHLHLRRSLGRRQIRTSLEQSINTLTINLPKRLLDPIRMHFRNRSRTLTTKPPNPTNLKPQPNKKLQNLPIPNRLVRRHNPNLPRPIHIQRLLRRTRTSRDSQAGNLSHQPFEFSSTFLPSPECLRTHSHHEMCRLTVQDAGDGRLDVVSEMGEEGEHCFVGVEGGV</sequence>
<dbReference type="OrthoDB" id="417877at2759"/>
<feature type="compositionally biased region" description="Low complexity" evidence="4">
    <location>
        <begin position="545"/>
        <end position="564"/>
    </location>
</feature>
<proteinExistence type="predicted"/>
<evidence type="ECO:0000313" key="7">
    <source>
        <dbReference type="Proteomes" id="UP000070133"/>
    </source>
</evidence>
<dbReference type="PANTHER" id="PTHR46720">
    <property type="entry name" value="HYDROXYLASE, PUTATIVE (AFU_ORTHOLOGUE AFUA_3G01460)-RELATED"/>
    <property type="match status" value="1"/>
</dbReference>
<dbReference type="GO" id="GO:0044550">
    <property type="term" value="P:secondary metabolite biosynthetic process"/>
    <property type="evidence" value="ECO:0007669"/>
    <property type="project" value="TreeGrafter"/>
</dbReference>
<dbReference type="EMBL" id="LFZN01000035">
    <property type="protein sequence ID" value="KXT02919.1"/>
    <property type="molecule type" value="Genomic_DNA"/>
</dbReference>
<name>A0A139HKM2_9PEZI</name>
<dbReference type="SUPFAM" id="SSF54373">
    <property type="entry name" value="FAD-linked reductases, C-terminal domain"/>
    <property type="match status" value="1"/>
</dbReference>
<dbReference type="InterPro" id="IPR051104">
    <property type="entry name" value="FAD_monoxygenase"/>
</dbReference>
<reference evidence="6 7" key="1">
    <citation type="submission" date="2015-07" db="EMBL/GenBank/DDBJ databases">
        <title>Comparative genomics of the Sigatoka disease complex on banana suggests a link between parallel evolutionary changes in Pseudocercospora fijiensis and Pseudocercospora eumusae and increased virulence on the banana host.</title>
        <authorList>
            <person name="Chang T.-C."/>
            <person name="Salvucci A."/>
            <person name="Crous P.W."/>
            <person name="Stergiopoulos I."/>
        </authorList>
    </citation>
    <scope>NUCLEOTIDE SEQUENCE [LARGE SCALE GENOMIC DNA]</scope>
    <source>
        <strain evidence="6 7">CBS 114824</strain>
    </source>
</reference>
<dbReference type="SUPFAM" id="SSF51905">
    <property type="entry name" value="FAD/NAD(P)-binding domain"/>
    <property type="match status" value="1"/>
</dbReference>
<dbReference type="PRINTS" id="PR00420">
    <property type="entry name" value="RNGMNOXGNASE"/>
</dbReference>
<evidence type="ECO:0000313" key="6">
    <source>
        <dbReference type="EMBL" id="KXT02919.1"/>
    </source>
</evidence>
<feature type="region of interest" description="Disordered" evidence="4">
    <location>
        <begin position="543"/>
        <end position="566"/>
    </location>
</feature>
<evidence type="ECO:0000256" key="3">
    <source>
        <dbReference type="ARBA" id="ARBA00023002"/>
    </source>
</evidence>
<dbReference type="GO" id="GO:0016491">
    <property type="term" value="F:oxidoreductase activity"/>
    <property type="evidence" value="ECO:0007669"/>
    <property type="project" value="UniProtKB-KW"/>
</dbReference>
<dbReference type="AlphaFoldDB" id="A0A139HKM2"/>
<evidence type="ECO:0000256" key="4">
    <source>
        <dbReference type="SAM" id="MobiDB-lite"/>
    </source>
</evidence>
<dbReference type="Pfam" id="PF01494">
    <property type="entry name" value="FAD_binding_3"/>
    <property type="match status" value="1"/>
</dbReference>
<dbReference type="Proteomes" id="UP000070133">
    <property type="component" value="Unassembled WGS sequence"/>
</dbReference>
<dbReference type="Gene3D" id="3.50.50.60">
    <property type="entry name" value="FAD/NAD(P)-binding domain"/>
    <property type="match status" value="1"/>
</dbReference>
<evidence type="ECO:0000256" key="2">
    <source>
        <dbReference type="ARBA" id="ARBA00022827"/>
    </source>
</evidence>
<evidence type="ECO:0000259" key="5">
    <source>
        <dbReference type="Pfam" id="PF01494"/>
    </source>
</evidence>